<dbReference type="SUPFAM" id="SSF102114">
    <property type="entry name" value="Radical SAM enzymes"/>
    <property type="match status" value="1"/>
</dbReference>
<dbReference type="Pfam" id="PF04055">
    <property type="entry name" value="Radical_SAM"/>
    <property type="match status" value="1"/>
</dbReference>
<name>A0ABM8Q6N7_9BACT</name>
<dbReference type="CDD" id="cd01335">
    <property type="entry name" value="Radical_SAM"/>
    <property type="match status" value="1"/>
</dbReference>
<dbReference type="PANTHER" id="PTHR43787">
    <property type="entry name" value="FEMO COFACTOR BIOSYNTHESIS PROTEIN NIFB-RELATED"/>
    <property type="match status" value="1"/>
</dbReference>
<dbReference type="InterPro" id="IPR058240">
    <property type="entry name" value="rSAM_sf"/>
</dbReference>
<comment type="caution">
    <text evidence="8">The sequence shown here is derived from an EMBL/GenBank/DDBJ whole genome shotgun (WGS) entry which is preliminary data.</text>
</comment>
<evidence type="ECO:0000256" key="3">
    <source>
        <dbReference type="ARBA" id="ARBA00022691"/>
    </source>
</evidence>
<evidence type="ECO:0000313" key="9">
    <source>
        <dbReference type="Proteomes" id="UP000789359"/>
    </source>
</evidence>
<evidence type="ECO:0000313" key="8">
    <source>
        <dbReference type="EMBL" id="CAD7288474.1"/>
    </source>
</evidence>
<proteinExistence type="predicted"/>
<comment type="cofactor">
    <cofactor evidence="1">
        <name>[4Fe-4S] cluster</name>
        <dbReference type="ChEBI" id="CHEBI:49883"/>
    </cofactor>
</comment>
<evidence type="ECO:0000256" key="4">
    <source>
        <dbReference type="ARBA" id="ARBA00022723"/>
    </source>
</evidence>
<dbReference type="SFLD" id="SFLDS00029">
    <property type="entry name" value="Radical_SAM"/>
    <property type="match status" value="1"/>
</dbReference>
<sequence>MNVVFGPINSRRFGMSLGIDLSPNEKSCNFDCIYCELKGAKPRNFIPDPPSVADVITEVKNALKTHPNIDVITISANGEPTLYPHLKELITELNLIKTDKKLLILSNGTGALNPKIRDALKGLDIVKFSLDSAIQSTFKKIDRDKSTLDIRNIIEAMADFRKNFQGLLVLEILVVAGFNDKQSEFLALNEAINFIAPDRVDISSIDRPPAYPVKSVSYERLNELAGFIKNVPVVIAKAQKSTEIYNFSCDEILQTLSRRPQSQANVSENFSESSKQNLGILIDQGKVHKVSVAGVNFYKIRQE</sequence>
<dbReference type="Proteomes" id="UP000789359">
    <property type="component" value="Unassembled WGS sequence"/>
</dbReference>
<organism evidence="8 9">
    <name type="scientific">Campylobacter suis</name>
    <dbReference type="NCBI Taxonomy" id="2790657"/>
    <lineage>
        <taxon>Bacteria</taxon>
        <taxon>Pseudomonadati</taxon>
        <taxon>Campylobacterota</taxon>
        <taxon>Epsilonproteobacteria</taxon>
        <taxon>Campylobacterales</taxon>
        <taxon>Campylobacteraceae</taxon>
        <taxon>Campylobacter</taxon>
    </lineage>
</organism>
<dbReference type="InterPro" id="IPR040084">
    <property type="entry name" value="GTPase_Obg"/>
</dbReference>
<dbReference type="SFLD" id="SFLDG01083">
    <property type="entry name" value="Uncharacterised_Radical_SAM_Su"/>
    <property type="match status" value="1"/>
</dbReference>
<gene>
    <name evidence="8" type="primary">moaA</name>
    <name evidence="8" type="ORF">LMG8286_01325</name>
</gene>
<keyword evidence="9" id="KW-1185">Reference proteome</keyword>
<keyword evidence="2" id="KW-0004">4Fe-4S</keyword>
<evidence type="ECO:0000259" key="7">
    <source>
        <dbReference type="PROSITE" id="PS51918"/>
    </source>
</evidence>
<dbReference type="RefSeq" id="WP_230057081.1">
    <property type="nucleotide sequence ID" value="NZ_CAJHOE010000003.1"/>
</dbReference>
<keyword evidence="3" id="KW-0949">S-adenosyl-L-methionine</keyword>
<dbReference type="InterPro" id="IPR007197">
    <property type="entry name" value="rSAM"/>
</dbReference>
<protein>
    <submittedName>
        <fullName evidence="8">GTP 3',8-cyclase</fullName>
    </submittedName>
</protein>
<keyword evidence="5" id="KW-0408">Iron</keyword>
<evidence type="ECO:0000256" key="1">
    <source>
        <dbReference type="ARBA" id="ARBA00001966"/>
    </source>
</evidence>
<feature type="domain" description="Radical SAM core" evidence="7">
    <location>
        <begin position="13"/>
        <end position="232"/>
    </location>
</feature>
<dbReference type="EMBL" id="CAJHOE010000003">
    <property type="protein sequence ID" value="CAD7288474.1"/>
    <property type="molecule type" value="Genomic_DNA"/>
</dbReference>
<dbReference type="Gene3D" id="3.20.20.70">
    <property type="entry name" value="Aldolase class I"/>
    <property type="match status" value="1"/>
</dbReference>
<accession>A0ABM8Q6N7</accession>
<dbReference type="PANTHER" id="PTHR43787:SF11">
    <property type="entry name" value="UPF0026 PROTEIN SLR1464"/>
    <property type="match status" value="1"/>
</dbReference>
<keyword evidence="6" id="KW-0411">Iron-sulfur</keyword>
<evidence type="ECO:0000256" key="5">
    <source>
        <dbReference type="ARBA" id="ARBA00023004"/>
    </source>
</evidence>
<reference evidence="8 9" key="1">
    <citation type="submission" date="2020-11" db="EMBL/GenBank/DDBJ databases">
        <authorList>
            <person name="Peeters C."/>
        </authorList>
    </citation>
    <scope>NUCLEOTIDE SEQUENCE [LARGE SCALE GENOMIC DNA]</scope>
    <source>
        <strain evidence="8 9">LMG 8286</strain>
    </source>
</reference>
<evidence type="ECO:0000256" key="6">
    <source>
        <dbReference type="ARBA" id="ARBA00023014"/>
    </source>
</evidence>
<dbReference type="PROSITE" id="PS51918">
    <property type="entry name" value="RADICAL_SAM"/>
    <property type="match status" value="1"/>
</dbReference>
<keyword evidence="4" id="KW-0479">Metal-binding</keyword>
<evidence type="ECO:0000256" key="2">
    <source>
        <dbReference type="ARBA" id="ARBA00022485"/>
    </source>
</evidence>
<dbReference type="InterPro" id="IPR013785">
    <property type="entry name" value="Aldolase_TIM"/>
</dbReference>